<keyword evidence="4" id="KW-1185">Reference proteome</keyword>
<comment type="caution">
    <text evidence="3">The sequence shown here is derived from an EMBL/GenBank/DDBJ whole genome shotgun (WGS) entry which is preliminary data.</text>
</comment>
<protein>
    <recommendedName>
        <fullName evidence="2">STAR protein homodimerisation region domain-containing protein</fullName>
    </recommendedName>
</protein>
<gene>
    <name evidence="3" type="ORF">Taro_010810</name>
</gene>
<keyword evidence="1" id="KW-0812">Transmembrane</keyword>
<evidence type="ECO:0000313" key="4">
    <source>
        <dbReference type="Proteomes" id="UP000652761"/>
    </source>
</evidence>
<evidence type="ECO:0000313" key="3">
    <source>
        <dbReference type="EMBL" id="MQL78380.1"/>
    </source>
</evidence>
<feature type="transmembrane region" description="Helical" evidence="1">
    <location>
        <begin position="129"/>
        <end position="151"/>
    </location>
</feature>
<dbReference type="EMBL" id="NMUH01000397">
    <property type="protein sequence ID" value="MQL78380.1"/>
    <property type="molecule type" value="Genomic_DNA"/>
</dbReference>
<keyword evidence="1" id="KW-1133">Transmembrane helix</keyword>
<keyword evidence="1" id="KW-0472">Membrane</keyword>
<dbReference type="InterPro" id="IPR032377">
    <property type="entry name" value="STAR_dimer"/>
</dbReference>
<dbReference type="OrthoDB" id="6777263at2759"/>
<dbReference type="Proteomes" id="UP000652761">
    <property type="component" value="Unassembled WGS sequence"/>
</dbReference>
<accession>A0A843U8S5</accession>
<sequence>MSGLYTPNFSPARALSPQIRGTADIDSQYLTELLAEYQKLGPFMQVLPICSRLLNQEIMRVSSVVADQGFRDYDRFQYGSPSRMASPNILSNVWGSGLGRWSGVQQEVKSKGFIHCSHSIPYFCSSSCIIFLPLLCLCVCMIENFIGHLICHASTRNIGTRGSCK</sequence>
<organism evidence="3 4">
    <name type="scientific">Colocasia esculenta</name>
    <name type="common">Wild taro</name>
    <name type="synonym">Arum esculentum</name>
    <dbReference type="NCBI Taxonomy" id="4460"/>
    <lineage>
        <taxon>Eukaryota</taxon>
        <taxon>Viridiplantae</taxon>
        <taxon>Streptophyta</taxon>
        <taxon>Embryophyta</taxon>
        <taxon>Tracheophyta</taxon>
        <taxon>Spermatophyta</taxon>
        <taxon>Magnoliopsida</taxon>
        <taxon>Liliopsida</taxon>
        <taxon>Araceae</taxon>
        <taxon>Aroideae</taxon>
        <taxon>Colocasieae</taxon>
        <taxon>Colocasia</taxon>
    </lineage>
</organism>
<dbReference type="Gene3D" id="1.20.5.4010">
    <property type="match status" value="1"/>
</dbReference>
<dbReference type="AlphaFoldDB" id="A0A843U8S5"/>
<feature type="domain" description="STAR protein homodimerisation region" evidence="2">
    <location>
        <begin position="25"/>
        <end position="70"/>
    </location>
</feature>
<dbReference type="Pfam" id="PF16544">
    <property type="entry name" value="STAR_dimer"/>
    <property type="match status" value="1"/>
</dbReference>
<evidence type="ECO:0000256" key="1">
    <source>
        <dbReference type="SAM" id="Phobius"/>
    </source>
</evidence>
<name>A0A843U8S5_COLES</name>
<reference evidence="3" key="1">
    <citation type="submission" date="2017-07" db="EMBL/GenBank/DDBJ databases">
        <title>Taro Niue Genome Assembly and Annotation.</title>
        <authorList>
            <person name="Atibalentja N."/>
            <person name="Keating K."/>
            <person name="Fields C.J."/>
        </authorList>
    </citation>
    <scope>NUCLEOTIDE SEQUENCE</scope>
    <source>
        <strain evidence="3">Niue_2</strain>
        <tissue evidence="3">Leaf</tissue>
    </source>
</reference>
<proteinExistence type="predicted"/>
<evidence type="ECO:0000259" key="2">
    <source>
        <dbReference type="Pfam" id="PF16544"/>
    </source>
</evidence>